<dbReference type="Pfam" id="PF22754">
    <property type="entry name" value="bHLH-TF_ACT-like_plant"/>
    <property type="match status" value="1"/>
</dbReference>
<comment type="subcellular location">
    <subcellularLocation>
        <location evidence="1">Nucleus</location>
    </subcellularLocation>
</comment>
<accession>G7LJI5</accession>
<organism evidence="4 6">
    <name type="scientific">Medicago truncatula</name>
    <name type="common">Barrel medic</name>
    <name type="synonym">Medicago tribuloides</name>
    <dbReference type="NCBI Taxonomy" id="3880"/>
    <lineage>
        <taxon>Eukaryota</taxon>
        <taxon>Viridiplantae</taxon>
        <taxon>Streptophyta</taxon>
        <taxon>Embryophyta</taxon>
        <taxon>Tracheophyta</taxon>
        <taxon>Spermatophyta</taxon>
        <taxon>Magnoliopsida</taxon>
        <taxon>eudicotyledons</taxon>
        <taxon>Gunneridae</taxon>
        <taxon>Pentapetalae</taxon>
        <taxon>rosids</taxon>
        <taxon>fabids</taxon>
        <taxon>Fabales</taxon>
        <taxon>Fabaceae</taxon>
        <taxon>Papilionoideae</taxon>
        <taxon>50 kb inversion clade</taxon>
        <taxon>NPAAA clade</taxon>
        <taxon>Hologalegina</taxon>
        <taxon>IRL clade</taxon>
        <taxon>Trifolieae</taxon>
        <taxon>Medicago</taxon>
    </lineage>
</organism>
<dbReference type="InterPro" id="IPR054502">
    <property type="entry name" value="bHLH-TF_ACT-like_plant"/>
</dbReference>
<sequence>MACKVQKRVVVALRRRLHILRFRTNSNNNNVQHSTFSSYIIAQINSIANSTFLQIQKLKLALETVKREYKNLIATRRCYISLLNNVNKDNKDVKIDKIRAGTFMVKVTCEKGGDKLVSILEAFEDICVNVQQARVSCKNEFSIEAIIVAEDQTLDVTYITQVLLKAIGNQSSEKGSEVLDNFNKL</sequence>
<reference evidence="5" key="3">
    <citation type="submission" date="2015-04" db="UniProtKB">
        <authorList>
            <consortium name="EnsemblPlants"/>
        </authorList>
    </citation>
    <scope>IDENTIFICATION</scope>
    <source>
        <strain evidence="5">cv. Jemalong A17</strain>
    </source>
</reference>
<proteinExistence type="predicted"/>
<evidence type="ECO:0000256" key="1">
    <source>
        <dbReference type="ARBA" id="ARBA00004123"/>
    </source>
</evidence>
<dbReference type="Proteomes" id="UP000002051">
    <property type="component" value="Chromosome 8"/>
</dbReference>
<dbReference type="eggNOG" id="ENOG502S39T">
    <property type="taxonomic scope" value="Eukaryota"/>
</dbReference>
<gene>
    <name evidence="4" type="ordered locus">MTR_8g087020</name>
</gene>
<accession>A0A0C3Y4U7</accession>
<dbReference type="PANTHER" id="PTHR31945">
    <property type="entry name" value="TRANSCRIPTION FACTOR SCREAM2-RELATED"/>
    <property type="match status" value="1"/>
</dbReference>
<dbReference type="PANTHER" id="PTHR31945:SF27">
    <property type="entry name" value="TRANSCRIPTION FACTOR BHLH35-LIKE PROTEIN"/>
    <property type="match status" value="1"/>
</dbReference>
<dbReference type="AlphaFoldDB" id="G7LJI5"/>
<keyword evidence="2" id="KW-0539">Nucleus</keyword>
<dbReference type="EnsemblPlants" id="AET04290">
    <property type="protein sequence ID" value="AET04290"/>
    <property type="gene ID" value="MTR_8g087020"/>
</dbReference>
<keyword evidence="6" id="KW-1185">Reference proteome</keyword>
<dbReference type="GO" id="GO:0006355">
    <property type="term" value="P:regulation of DNA-templated transcription"/>
    <property type="evidence" value="ECO:0000318"/>
    <property type="project" value="GO_Central"/>
</dbReference>
<name>G7LJI5_MEDTR</name>
<evidence type="ECO:0000256" key="2">
    <source>
        <dbReference type="ARBA" id="ARBA00023242"/>
    </source>
</evidence>
<dbReference type="EMBL" id="CM001224">
    <property type="protein sequence ID" value="AET04290.2"/>
    <property type="molecule type" value="Genomic_DNA"/>
</dbReference>
<evidence type="ECO:0000313" key="5">
    <source>
        <dbReference type="EnsemblPlants" id="AET04290"/>
    </source>
</evidence>
<dbReference type="GO" id="GO:0043565">
    <property type="term" value="F:sequence-specific DNA binding"/>
    <property type="evidence" value="ECO:0000318"/>
    <property type="project" value="GO_Central"/>
</dbReference>
<reference evidence="4 6" key="1">
    <citation type="journal article" date="2011" name="Nature">
        <title>The Medicago genome provides insight into the evolution of rhizobial symbioses.</title>
        <authorList>
            <person name="Young N.D."/>
            <person name="Debelle F."/>
            <person name="Oldroyd G.E."/>
            <person name="Geurts R."/>
            <person name="Cannon S.B."/>
            <person name="Udvardi M.K."/>
            <person name="Benedito V.A."/>
            <person name="Mayer K.F."/>
            <person name="Gouzy J."/>
            <person name="Schoof H."/>
            <person name="Van de Peer Y."/>
            <person name="Proost S."/>
            <person name="Cook D.R."/>
            <person name="Meyers B.C."/>
            <person name="Spannagl M."/>
            <person name="Cheung F."/>
            <person name="De Mita S."/>
            <person name="Krishnakumar V."/>
            <person name="Gundlach H."/>
            <person name="Zhou S."/>
            <person name="Mudge J."/>
            <person name="Bharti A.K."/>
            <person name="Murray J.D."/>
            <person name="Naoumkina M.A."/>
            <person name="Rosen B."/>
            <person name="Silverstein K.A."/>
            <person name="Tang H."/>
            <person name="Rombauts S."/>
            <person name="Zhao P.X."/>
            <person name="Zhou P."/>
            <person name="Barbe V."/>
            <person name="Bardou P."/>
            <person name="Bechner M."/>
            <person name="Bellec A."/>
            <person name="Berger A."/>
            <person name="Berges H."/>
            <person name="Bidwell S."/>
            <person name="Bisseling T."/>
            <person name="Choisne N."/>
            <person name="Couloux A."/>
            <person name="Denny R."/>
            <person name="Deshpande S."/>
            <person name="Dai X."/>
            <person name="Doyle J.J."/>
            <person name="Dudez A.M."/>
            <person name="Farmer A.D."/>
            <person name="Fouteau S."/>
            <person name="Franken C."/>
            <person name="Gibelin C."/>
            <person name="Gish J."/>
            <person name="Goldstein S."/>
            <person name="Gonzalez A.J."/>
            <person name="Green P.J."/>
            <person name="Hallab A."/>
            <person name="Hartog M."/>
            <person name="Hua A."/>
            <person name="Humphray S.J."/>
            <person name="Jeong D.H."/>
            <person name="Jing Y."/>
            <person name="Jocker A."/>
            <person name="Kenton S.M."/>
            <person name="Kim D.J."/>
            <person name="Klee K."/>
            <person name="Lai H."/>
            <person name="Lang C."/>
            <person name="Lin S."/>
            <person name="Macmil S.L."/>
            <person name="Magdelenat G."/>
            <person name="Matthews L."/>
            <person name="McCorrison J."/>
            <person name="Monaghan E.L."/>
            <person name="Mun J.H."/>
            <person name="Najar F.Z."/>
            <person name="Nicholson C."/>
            <person name="Noirot C."/>
            <person name="O'Bleness M."/>
            <person name="Paule C.R."/>
            <person name="Poulain J."/>
            <person name="Prion F."/>
            <person name="Qin B."/>
            <person name="Qu C."/>
            <person name="Retzel E.F."/>
            <person name="Riddle C."/>
            <person name="Sallet E."/>
            <person name="Samain S."/>
            <person name="Samson N."/>
            <person name="Sanders I."/>
            <person name="Saurat O."/>
            <person name="Scarpelli C."/>
            <person name="Schiex T."/>
            <person name="Segurens B."/>
            <person name="Severin A.J."/>
            <person name="Sherrier D.J."/>
            <person name="Shi R."/>
            <person name="Sims S."/>
            <person name="Singer S.R."/>
            <person name="Sinharoy S."/>
            <person name="Sterck L."/>
            <person name="Viollet A."/>
            <person name="Wang B.B."/>
            <person name="Wang K."/>
            <person name="Wang M."/>
            <person name="Wang X."/>
            <person name="Warfsmann J."/>
            <person name="Weissenbach J."/>
            <person name="White D.D."/>
            <person name="White J.D."/>
            <person name="Wiley G.B."/>
            <person name="Wincker P."/>
            <person name="Xing Y."/>
            <person name="Yang L."/>
            <person name="Yao Z."/>
            <person name="Ying F."/>
            <person name="Zhai J."/>
            <person name="Zhou L."/>
            <person name="Zuber A."/>
            <person name="Denarie J."/>
            <person name="Dixon R.A."/>
            <person name="May G.D."/>
            <person name="Schwartz D.C."/>
            <person name="Rogers J."/>
            <person name="Quetier F."/>
            <person name="Town C.D."/>
            <person name="Roe B.A."/>
        </authorList>
    </citation>
    <scope>NUCLEOTIDE SEQUENCE [LARGE SCALE GENOMIC DNA]</scope>
    <source>
        <strain evidence="4">A17</strain>
        <strain evidence="5 6">cv. Jemalong A17</strain>
    </source>
</reference>
<dbReference type="GO" id="GO:0005634">
    <property type="term" value="C:nucleus"/>
    <property type="evidence" value="ECO:0000318"/>
    <property type="project" value="GO_Central"/>
</dbReference>
<dbReference type="HOGENOM" id="CLU_121145_1_0_1"/>
<dbReference type="PaxDb" id="3880-AET04290"/>
<dbReference type="InterPro" id="IPR051358">
    <property type="entry name" value="TF_AMS/ICE1/BHLH6-like"/>
</dbReference>
<reference evidence="4 6" key="2">
    <citation type="journal article" date="2014" name="BMC Genomics">
        <title>An improved genome release (version Mt4.0) for the model legume Medicago truncatula.</title>
        <authorList>
            <person name="Tang H."/>
            <person name="Krishnakumar V."/>
            <person name="Bidwell S."/>
            <person name="Rosen B."/>
            <person name="Chan A."/>
            <person name="Zhou S."/>
            <person name="Gentzbittel L."/>
            <person name="Childs K.L."/>
            <person name="Yandell M."/>
            <person name="Gundlach H."/>
            <person name="Mayer K.F."/>
            <person name="Schwartz D.C."/>
            <person name="Town C.D."/>
        </authorList>
    </citation>
    <scope>GENOME REANNOTATION</scope>
    <source>
        <strain evidence="5 6">cv. Jemalong A17</strain>
    </source>
</reference>
<protein>
    <recommendedName>
        <fullName evidence="3">Plant bHLH transcription factor ACT-like domain-containing protein</fullName>
    </recommendedName>
</protein>
<evidence type="ECO:0000259" key="3">
    <source>
        <dbReference type="Pfam" id="PF22754"/>
    </source>
</evidence>
<evidence type="ECO:0000313" key="6">
    <source>
        <dbReference type="Proteomes" id="UP000002051"/>
    </source>
</evidence>
<dbReference type="GO" id="GO:0003700">
    <property type="term" value="F:DNA-binding transcription factor activity"/>
    <property type="evidence" value="ECO:0000318"/>
    <property type="project" value="GO_Central"/>
</dbReference>
<evidence type="ECO:0000313" key="4">
    <source>
        <dbReference type="EMBL" id="AET04290.2"/>
    </source>
</evidence>
<feature type="domain" description="Plant bHLH transcription factor ACT-like" evidence="3">
    <location>
        <begin position="92"/>
        <end position="167"/>
    </location>
</feature>